<name>B4RJ78_NEIG2</name>
<dbReference type="KEGG" id="ngk:NGK_1925"/>
<accession>B4RJ78</accession>
<protein>
    <submittedName>
        <fullName evidence="3">Putative phage associated protein</fullName>
    </submittedName>
</protein>
<dbReference type="KEGG" id="ngk:NGK_0642"/>
<dbReference type="HOGENOM" id="CLU_2936828_0_0_4"/>
<evidence type="ECO:0000313" key="2">
    <source>
        <dbReference type="EMBL" id="ACF31276.1"/>
    </source>
</evidence>
<reference evidence="3 4" key="1">
    <citation type="journal article" date="2008" name="J. Bacteriol.">
        <title>Complete genome sequence of Neisseria gonorrhoeae NCCP11945.</title>
        <authorList>
            <person name="Chung G.T."/>
            <person name="Yoo J.S."/>
            <person name="Oh H.B."/>
            <person name="Lee Y.S."/>
            <person name="Cha S.H."/>
            <person name="Kim S.J."/>
            <person name="Yoo C.K."/>
        </authorList>
    </citation>
    <scope>NUCLEOTIDE SEQUENCE [LARGE SCALE GENOMIC DNA]</scope>
    <source>
        <strain evidence="3 4">NCCP11945</strain>
    </source>
</reference>
<dbReference type="EMBL" id="CP001050">
    <property type="protein sequence ID" value="ACF31332.1"/>
    <property type="molecule type" value="Genomic_DNA"/>
</dbReference>
<sequence>MQLLRTATEKGNKKMANIDLTQWDGKTIGAAANPEQGYINITIGSDDLFINIEQAYAIHAALGEAVAEYEGGAQ</sequence>
<dbReference type="EMBL" id="CP001050">
    <property type="protein sequence ID" value="ACF31276.1"/>
    <property type="molecule type" value="Genomic_DNA"/>
</dbReference>
<dbReference type="KEGG" id="ngk:NGK_1467"/>
<organism evidence="3 4">
    <name type="scientific">Neisseria gonorrhoeae (strain NCCP11945)</name>
    <dbReference type="NCBI Taxonomy" id="521006"/>
    <lineage>
        <taxon>Bacteria</taxon>
        <taxon>Pseudomonadati</taxon>
        <taxon>Pseudomonadota</taxon>
        <taxon>Betaproteobacteria</taxon>
        <taxon>Neisseriales</taxon>
        <taxon>Neisseriaceae</taxon>
        <taxon>Neisseria</taxon>
    </lineage>
</organism>
<gene>
    <name evidence="2" type="ordered locus">NGK_0642</name>
    <name evidence="1" type="ordered locus">NGK_1467</name>
    <name evidence="3" type="ordered locus">NGK_1925</name>
</gene>
<dbReference type="Proteomes" id="UP000002564">
    <property type="component" value="Chromosome"/>
</dbReference>
<evidence type="ECO:0000313" key="4">
    <source>
        <dbReference type="Proteomes" id="UP000002564"/>
    </source>
</evidence>
<dbReference type="EMBL" id="CP001050">
    <property type="protein sequence ID" value="ACF30132.1"/>
    <property type="molecule type" value="Genomic_DNA"/>
</dbReference>
<dbReference type="AlphaFoldDB" id="B4RJ78"/>
<evidence type="ECO:0000313" key="3">
    <source>
        <dbReference type="EMBL" id="ACF31332.1"/>
    </source>
</evidence>
<evidence type="ECO:0000313" key="1">
    <source>
        <dbReference type="EMBL" id="ACF30132.1"/>
    </source>
</evidence>
<proteinExistence type="predicted"/>